<reference evidence="8 9" key="1">
    <citation type="submission" date="2023-07" db="EMBL/GenBank/DDBJ databases">
        <title>Sorghum-associated microbial communities from plants grown in Nebraska, USA.</title>
        <authorList>
            <person name="Schachtman D."/>
        </authorList>
    </citation>
    <scope>NUCLEOTIDE SEQUENCE [LARGE SCALE GENOMIC DNA]</scope>
    <source>
        <strain evidence="8 9">BE211</strain>
    </source>
</reference>
<dbReference type="InterPro" id="IPR006549">
    <property type="entry name" value="HAD-SF_hydro_IIIA"/>
</dbReference>
<accession>A0ABU1TX55</accession>
<gene>
    <name evidence="8" type="ORF">J2X07_000765</name>
</gene>
<keyword evidence="4 7" id="KW-0378">Hydrolase</keyword>
<dbReference type="InterPro" id="IPR023214">
    <property type="entry name" value="HAD_sf"/>
</dbReference>
<evidence type="ECO:0000313" key="9">
    <source>
        <dbReference type="Proteomes" id="UP001258181"/>
    </source>
</evidence>
<dbReference type="EMBL" id="JAVDWA010000001">
    <property type="protein sequence ID" value="MDR7071790.1"/>
    <property type="molecule type" value="Genomic_DNA"/>
</dbReference>
<dbReference type="PANTHER" id="PTHR42891">
    <property type="entry name" value="D-GLYCERO-BETA-D-MANNO-HEPTOSE-1,7-BISPHOSPHATE 7-PHOSPHATASE"/>
    <property type="match status" value="1"/>
</dbReference>
<evidence type="ECO:0000256" key="2">
    <source>
        <dbReference type="ARBA" id="ARBA00022490"/>
    </source>
</evidence>
<keyword evidence="5 7" id="KW-0119">Carbohydrate metabolism</keyword>
<dbReference type="InterPro" id="IPR036412">
    <property type="entry name" value="HAD-like_sf"/>
</dbReference>
<evidence type="ECO:0000256" key="5">
    <source>
        <dbReference type="ARBA" id="ARBA00023277"/>
    </source>
</evidence>
<dbReference type="InterPro" id="IPR006543">
    <property type="entry name" value="Histidinol-phos"/>
</dbReference>
<organism evidence="8 9">
    <name type="scientific">Fictibacillus barbaricus</name>
    <dbReference type="NCBI Taxonomy" id="182136"/>
    <lineage>
        <taxon>Bacteria</taxon>
        <taxon>Bacillati</taxon>
        <taxon>Bacillota</taxon>
        <taxon>Bacilli</taxon>
        <taxon>Bacillales</taxon>
        <taxon>Fictibacillaceae</taxon>
        <taxon>Fictibacillus</taxon>
    </lineage>
</organism>
<dbReference type="SUPFAM" id="SSF56784">
    <property type="entry name" value="HAD-like"/>
    <property type="match status" value="1"/>
</dbReference>
<dbReference type="InterPro" id="IPR004446">
    <property type="entry name" value="Heptose_bisP_phosphatase"/>
</dbReference>
<dbReference type="EC" id="3.1.3.-" evidence="7"/>
<evidence type="ECO:0000256" key="4">
    <source>
        <dbReference type="ARBA" id="ARBA00022801"/>
    </source>
</evidence>
<dbReference type="PANTHER" id="PTHR42891:SF1">
    <property type="entry name" value="D-GLYCERO-BETA-D-MANNO-HEPTOSE-1,7-BISPHOSPHATE 7-PHOSPHATASE"/>
    <property type="match status" value="1"/>
</dbReference>
<comment type="similarity">
    <text evidence="7">Belongs to the gmhB family.</text>
</comment>
<keyword evidence="2 7" id="KW-0963">Cytoplasm</keyword>
<name>A0ABU1TX55_9BACL</name>
<comment type="subcellular location">
    <subcellularLocation>
        <location evidence="1 7">Cytoplasm</location>
    </subcellularLocation>
</comment>
<evidence type="ECO:0000256" key="1">
    <source>
        <dbReference type="ARBA" id="ARBA00004496"/>
    </source>
</evidence>
<dbReference type="NCBIfam" id="TIGR01662">
    <property type="entry name" value="HAD-SF-IIIA"/>
    <property type="match status" value="1"/>
</dbReference>
<proteinExistence type="inferred from homology"/>
<dbReference type="NCBIfam" id="NF005264">
    <property type="entry name" value="PRK06769.1"/>
    <property type="match status" value="1"/>
</dbReference>
<dbReference type="RefSeq" id="WP_310256573.1">
    <property type="nucleotide sequence ID" value="NZ_JAVDWA010000001.1"/>
</dbReference>
<keyword evidence="3" id="KW-0479">Metal-binding</keyword>
<protein>
    <recommendedName>
        <fullName evidence="6 7">D,D-heptose 1,7-bisphosphate phosphatase</fullName>
        <ecNumber evidence="7">3.1.3.-</ecNumber>
    </recommendedName>
</protein>
<dbReference type="Gene3D" id="3.40.50.1000">
    <property type="entry name" value="HAD superfamily/HAD-like"/>
    <property type="match status" value="1"/>
</dbReference>
<evidence type="ECO:0000256" key="7">
    <source>
        <dbReference type="PIRNR" id="PIRNR004682"/>
    </source>
</evidence>
<sequence>MLLQAVFLDRDGTIGGSEHIEYPGELKLFPYTAKAIEQLQNQGIRVFSFTNQPGISRGEAAEEDFIKELNGFGLDGVYLCPHHHREGCICRKPGTGMLEKASADHNIDLNQCAVIGDRWTDIEAAKNAGCTAVLVLTGSGKKALEENHHRSTVPPDYVADHIADAVEWLLKAVKV</sequence>
<dbReference type="PIRSF" id="PIRSF004682">
    <property type="entry name" value="GmhB"/>
    <property type="match status" value="1"/>
</dbReference>
<evidence type="ECO:0000256" key="6">
    <source>
        <dbReference type="ARBA" id="ARBA00031828"/>
    </source>
</evidence>
<keyword evidence="9" id="KW-1185">Reference proteome</keyword>
<evidence type="ECO:0000256" key="3">
    <source>
        <dbReference type="ARBA" id="ARBA00022723"/>
    </source>
</evidence>
<dbReference type="NCBIfam" id="TIGR01656">
    <property type="entry name" value="Histidinol-ppas"/>
    <property type="match status" value="1"/>
</dbReference>
<dbReference type="Pfam" id="PF13242">
    <property type="entry name" value="Hydrolase_like"/>
    <property type="match status" value="1"/>
</dbReference>
<comment type="caution">
    <text evidence="8">The sequence shown here is derived from an EMBL/GenBank/DDBJ whole genome shotgun (WGS) entry which is preliminary data.</text>
</comment>
<dbReference type="Proteomes" id="UP001258181">
    <property type="component" value="Unassembled WGS sequence"/>
</dbReference>
<evidence type="ECO:0000313" key="8">
    <source>
        <dbReference type="EMBL" id="MDR7071790.1"/>
    </source>
</evidence>